<dbReference type="RefSeq" id="XP_028132341.1">
    <property type="nucleotide sequence ID" value="XM_028276540.1"/>
</dbReference>
<reference evidence="1" key="2">
    <citation type="submission" date="2025-05" db="UniProtKB">
        <authorList>
            <consortium name="EnsemblMetazoa"/>
        </authorList>
    </citation>
    <scope>IDENTIFICATION</scope>
</reference>
<evidence type="ECO:0000313" key="3">
    <source>
        <dbReference type="RefSeq" id="XP_028132341.1"/>
    </source>
</evidence>
<dbReference type="AlphaFoldDB" id="A0A6P7F9W6"/>
<sequence length="209" mass="24824">MMISFPNAVPRLLAHKPTKPRWWQKPCGDQHGEYESPFNPDDFQHWHLIELHHSVSYKLKQFLNLDKRLPEKCLRDLNDDLTRCLGALQITYSYQEGREDTLEYDGLFKWAVRDLKIFMCRLKLLFKITLKKELIYPNPYAEAPKEDLANLDGKSRRTKRVQRDYAFYHHYLKTMETAVELLKFYVTCKASNFDPAPTVKPSVAREIMR</sequence>
<reference evidence="3" key="1">
    <citation type="submission" date="2025-04" db="UniProtKB">
        <authorList>
            <consortium name="RefSeq"/>
        </authorList>
    </citation>
    <scope>IDENTIFICATION</scope>
    <source>
        <tissue evidence="3">Whole insect</tissue>
    </source>
</reference>
<protein>
    <submittedName>
        <fullName evidence="3">Uncharacterized protein LOC114327833 isoform X2</fullName>
    </submittedName>
</protein>
<organism evidence="3">
    <name type="scientific">Diabrotica virgifera virgifera</name>
    <name type="common">western corn rootworm</name>
    <dbReference type="NCBI Taxonomy" id="50390"/>
    <lineage>
        <taxon>Eukaryota</taxon>
        <taxon>Metazoa</taxon>
        <taxon>Ecdysozoa</taxon>
        <taxon>Arthropoda</taxon>
        <taxon>Hexapoda</taxon>
        <taxon>Insecta</taxon>
        <taxon>Pterygota</taxon>
        <taxon>Neoptera</taxon>
        <taxon>Endopterygota</taxon>
        <taxon>Coleoptera</taxon>
        <taxon>Polyphaga</taxon>
        <taxon>Cucujiformia</taxon>
        <taxon>Chrysomeloidea</taxon>
        <taxon>Chrysomelidae</taxon>
        <taxon>Galerucinae</taxon>
        <taxon>Diabroticina</taxon>
        <taxon>Diabroticites</taxon>
        <taxon>Diabrotica</taxon>
    </lineage>
</organism>
<evidence type="ECO:0000313" key="2">
    <source>
        <dbReference type="Proteomes" id="UP001652700"/>
    </source>
</evidence>
<dbReference type="Proteomes" id="UP001652700">
    <property type="component" value="Unplaced"/>
</dbReference>
<dbReference type="GeneID" id="114327833"/>
<keyword evidence="2" id="KW-1185">Reference proteome</keyword>
<accession>A0A6P7F9W6</accession>
<gene>
    <name evidence="3" type="primary">LOC114327833</name>
</gene>
<evidence type="ECO:0000313" key="1">
    <source>
        <dbReference type="EnsemblMetazoa" id="XP_028132341.1"/>
    </source>
</evidence>
<dbReference type="EnsemblMetazoa" id="XM_028276540.2">
    <property type="protein sequence ID" value="XP_028132341.1"/>
    <property type="gene ID" value="LOC114327833"/>
</dbReference>
<name>A0A6P7F9W6_DIAVI</name>
<proteinExistence type="predicted"/>